<gene>
    <name evidence="2" type="ORF">FRZ61_21890</name>
</gene>
<dbReference type="EMBL" id="CP042582">
    <property type="protein sequence ID" value="QEX22259.1"/>
    <property type="molecule type" value="Genomic_DNA"/>
</dbReference>
<keyword evidence="1" id="KW-0472">Membrane</keyword>
<reference evidence="2 3" key="1">
    <citation type="submission" date="2019-08" db="EMBL/GenBank/DDBJ databases">
        <title>Hyperibacter terrae gen. nov., sp. nov. and Hyperibacter viscosus sp. nov., two new members in the family Rhodospirillaceae isolated from the rhizosphere of Hypericum perforatum.</title>
        <authorList>
            <person name="Noviana Z."/>
        </authorList>
    </citation>
    <scope>NUCLEOTIDE SEQUENCE [LARGE SCALE GENOMIC DNA]</scope>
    <source>
        <strain evidence="2 3">R5959</strain>
    </source>
</reference>
<keyword evidence="3" id="KW-1185">Reference proteome</keyword>
<dbReference type="RefSeq" id="WP_151117453.1">
    <property type="nucleotide sequence ID" value="NZ_CP042582.1"/>
</dbReference>
<sequence length="216" mass="23393">MDGRSTSEGSGIGDSGGASAALLDRALFQPYLEPGEKILWIGRPRLHWSEIGYRLFVLLAILAFVGLIAWIKATSGPTSGATPEDADQAKVYIGYALIGPLVLLAAMMWRIGREIIAPTKLTYLLSDCRAMALDRRNGKLLKSVSLRNVDQLDQILRSDGSGRIIFDYDLIYSKNSNTPEAVPKLEFVDIEAAATVKALAEKAALKLLAEAEEADA</sequence>
<evidence type="ECO:0008006" key="4">
    <source>
        <dbReference type="Google" id="ProtNLM"/>
    </source>
</evidence>
<protein>
    <recommendedName>
        <fullName evidence="4">DUF304 domain-containing protein</fullName>
    </recommendedName>
</protein>
<evidence type="ECO:0000313" key="3">
    <source>
        <dbReference type="Proteomes" id="UP000325797"/>
    </source>
</evidence>
<evidence type="ECO:0000313" key="2">
    <source>
        <dbReference type="EMBL" id="QEX22259.1"/>
    </source>
</evidence>
<proteinExistence type="predicted"/>
<dbReference type="OrthoDB" id="7345733at2"/>
<keyword evidence="1" id="KW-0812">Transmembrane</keyword>
<dbReference type="AlphaFoldDB" id="A0A5J6MXK2"/>
<dbReference type="KEGG" id="hadh:FRZ61_21890"/>
<feature type="transmembrane region" description="Helical" evidence="1">
    <location>
        <begin position="91"/>
        <end position="111"/>
    </location>
</feature>
<name>A0A5J6MXK2_9PROT</name>
<feature type="transmembrane region" description="Helical" evidence="1">
    <location>
        <begin position="51"/>
        <end position="71"/>
    </location>
</feature>
<dbReference type="Proteomes" id="UP000325797">
    <property type="component" value="Chromosome"/>
</dbReference>
<evidence type="ECO:0000256" key="1">
    <source>
        <dbReference type="SAM" id="Phobius"/>
    </source>
</evidence>
<keyword evidence="1" id="KW-1133">Transmembrane helix</keyword>
<organism evidence="2 3">
    <name type="scientific">Hypericibacter adhaerens</name>
    <dbReference type="NCBI Taxonomy" id="2602016"/>
    <lineage>
        <taxon>Bacteria</taxon>
        <taxon>Pseudomonadati</taxon>
        <taxon>Pseudomonadota</taxon>
        <taxon>Alphaproteobacteria</taxon>
        <taxon>Rhodospirillales</taxon>
        <taxon>Dongiaceae</taxon>
        <taxon>Hypericibacter</taxon>
    </lineage>
</organism>
<accession>A0A5J6MXK2</accession>